<dbReference type="EMBL" id="JACZZA010000010">
    <property type="protein sequence ID" value="MBE1161870.1"/>
    <property type="molecule type" value="Genomic_DNA"/>
</dbReference>
<evidence type="ECO:0000256" key="4">
    <source>
        <dbReference type="ARBA" id="ARBA00023136"/>
    </source>
</evidence>
<keyword evidence="2 5" id="KW-0812">Transmembrane</keyword>
<proteinExistence type="predicted"/>
<feature type="transmembrane region" description="Helical" evidence="5">
    <location>
        <begin position="43"/>
        <end position="69"/>
    </location>
</feature>
<dbReference type="InterPro" id="IPR020846">
    <property type="entry name" value="MFS_dom"/>
</dbReference>
<organism evidence="7 8">
    <name type="scientific">Dyella acidiphila</name>
    <dbReference type="NCBI Taxonomy" id="2775866"/>
    <lineage>
        <taxon>Bacteria</taxon>
        <taxon>Pseudomonadati</taxon>
        <taxon>Pseudomonadota</taxon>
        <taxon>Gammaproteobacteria</taxon>
        <taxon>Lysobacterales</taxon>
        <taxon>Rhodanobacteraceae</taxon>
        <taxon>Dyella</taxon>
    </lineage>
</organism>
<dbReference type="CDD" id="cd17316">
    <property type="entry name" value="MFS_SV2_like"/>
    <property type="match status" value="1"/>
</dbReference>
<feature type="domain" description="Major facilitator superfamily (MFS) profile" evidence="6">
    <location>
        <begin position="15"/>
        <end position="397"/>
    </location>
</feature>
<evidence type="ECO:0000313" key="7">
    <source>
        <dbReference type="EMBL" id="MBE1161870.1"/>
    </source>
</evidence>
<feature type="transmembrane region" description="Helical" evidence="5">
    <location>
        <begin position="249"/>
        <end position="271"/>
    </location>
</feature>
<keyword evidence="3 5" id="KW-1133">Transmembrane helix</keyword>
<dbReference type="Proteomes" id="UP000651010">
    <property type="component" value="Unassembled WGS sequence"/>
</dbReference>
<feature type="transmembrane region" description="Helical" evidence="5">
    <location>
        <begin position="171"/>
        <end position="188"/>
    </location>
</feature>
<keyword evidence="4 5" id="KW-0472">Membrane</keyword>
<dbReference type="PROSITE" id="PS00217">
    <property type="entry name" value="SUGAR_TRANSPORT_2"/>
    <property type="match status" value="1"/>
</dbReference>
<dbReference type="RefSeq" id="WP_192556712.1">
    <property type="nucleotide sequence ID" value="NZ_JACZZA010000010.1"/>
</dbReference>
<dbReference type="PROSITE" id="PS50850">
    <property type="entry name" value="MFS"/>
    <property type="match status" value="1"/>
</dbReference>
<dbReference type="PANTHER" id="PTHR23508">
    <property type="entry name" value="CARBOXYLIC ACID TRANSPORTER PROTEIN HOMOLOG"/>
    <property type="match status" value="1"/>
</dbReference>
<accession>A0ABR9GCW9</accession>
<dbReference type="PANTHER" id="PTHR23508:SF10">
    <property type="entry name" value="CARBOXYLIC ACID TRANSPORTER PROTEIN HOMOLOG"/>
    <property type="match status" value="1"/>
</dbReference>
<dbReference type="InterPro" id="IPR011701">
    <property type="entry name" value="MFS"/>
</dbReference>
<evidence type="ECO:0000256" key="3">
    <source>
        <dbReference type="ARBA" id="ARBA00022989"/>
    </source>
</evidence>
<dbReference type="InterPro" id="IPR036259">
    <property type="entry name" value="MFS_trans_sf"/>
</dbReference>
<dbReference type="SUPFAM" id="SSF103473">
    <property type="entry name" value="MFS general substrate transporter"/>
    <property type="match status" value="1"/>
</dbReference>
<dbReference type="Gene3D" id="1.20.1250.20">
    <property type="entry name" value="MFS general substrate transporter like domains"/>
    <property type="match status" value="2"/>
</dbReference>
<dbReference type="InterPro" id="IPR005829">
    <property type="entry name" value="Sugar_transporter_CS"/>
</dbReference>
<feature type="transmembrane region" description="Helical" evidence="5">
    <location>
        <begin position="149"/>
        <end position="165"/>
    </location>
</feature>
<feature type="transmembrane region" description="Helical" evidence="5">
    <location>
        <begin position="12"/>
        <end position="37"/>
    </location>
</feature>
<evidence type="ECO:0000259" key="6">
    <source>
        <dbReference type="PROSITE" id="PS50850"/>
    </source>
</evidence>
<evidence type="ECO:0000313" key="8">
    <source>
        <dbReference type="Proteomes" id="UP000651010"/>
    </source>
</evidence>
<evidence type="ECO:0000256" key="5">
    <source>
        <dbReference type="SAM" id="Phobius"/>
    </source>
</evidence>
<sequence>MSSVQAIDTARARNVVIAAFLGWTLDAFDFFILIFTFDDVAKVFGVSITSITLAITLTLASRAIGAFVFGRMADRYGRKPILMLVILLYSLFEFASGLAWSYLSFLVIRTLFGIAMGGEWGIGSSLVMESIPERWRGWVSGLLQAGYPAGYFLATLLFGLCYQYLGWRGMFFVGASPALLVFFINAKTHESPAFQAMRQRPRSSLLQVVKKNSGLTVYAIAMMTAFNFFSHGTQDIYPKLFLGKQLGLSHAALTNIVLVYNVAAILGGLCFGMLSQKIGRRRAIMLACALSLLAVWPWSHGTDVYGICAAAFVMQFAVQGAWGVVPAHLNELSPAEIRGTFPGFVYQLGNFLASINPVLQSAIAERHGMDYGYALLLVAGTVAVSLILLIAFGPEARGVSMVNAELAVPPGHAIPAPALRVGDT</sequence>
<feature type="transmembrane region" description="Helical" evidence="5">
    <location>
        <begin position="371"/>
        <end position="392"/>
    </location>
</feature>
<keyword evidence="8" id="KW-1185">Reference proteome</keyword>
<comment type="caution">
    <text evidence="7">The sequence shown here is derived from an EMBL/GenBank/DDBJ whole genome shotgun (WGS) entry which is preliminary data.</text>
</comment>
<evidence type="ECO:0000256" key="1">
    <source>
        <dbReference type="ARBA" id="ARBA00004141"/>
    </source>
</evidence>
<reference evidence="7 8" key="1">
    <citation type="submission" date="2020-09" db="EMBL/GenBank/DDBJ databases">
        <title>Dyella sp. 7MK23 isolated from forest soil.</title>
        <authorList>
            <person name="Fu J."/>
        </authorList>
    </citation>
    <scope>NUCLEOTIDE SEQUENCE [LARGE SCALE GENOMIC DNA]</scope>
    <source>
        <strain evidence="7 8">7MK23</strain>
    </source>
</reference>
<protein>
    <submittedName>
        <fullName evidence="7">MFS transporter</fullName>
    </submittedName>
</protein>
<evidence type="ECO:0000256" key="2">
    <source>
        <dbReference type="ARBA" id="ARBA00022692"/>
    </source>
</evidence>
<feature type="transmembrane region" description="Helical" evidence="5">
    <location>
        <begin position="209"/>
        <end position="229"/>
    </location>
</feature>
<dbReference type="Pfam" id="PF07690">
    <property type="entry name" value="MFS_1"/>
    <property type="match status" value="1"/>
</dbReference>
<gene>
    <name evidence="7" type="ORF">IGX34_15920</name>
</gene>
<comment type="subcellular location">
    <subcellularLocation>
        <location evidence="1">Membrane</location>
        <topology evidence="1">Multi-pass membrane protein</topology>
    </subcellularLocation>
</comment>
<feature type="transmembrane region" description="Helical" evidence="5">
    <location>
        <begin position="81"/>
        <end position="100"/>
    </location>
</feature>
<name>A0ABR9GCW9_9GAMM</name>